<keyword evidence="3" id="KW-1185">Reference proteome</keyword>
<gene>
    <name evidence="2" type="ORF">CCGE525_04895</name>
</gene>
<reference evidence="2 3" key="1">
    <citation type="submission" date="2018-10" db="EMBL/GenBank/DDBJ databases">
        <title>Rhizobium etli, R. leguminosarum and a new Rhizobium genospecies from Phaseolus dumosus.</title>
        <authorList>
            <person name="Ramirez-Puebla S.T."/>
            <person name="Rogel-Hernandez M.A."/>
            <person name="Guerrero G."/>
            <person name="Ormeno-Orrillo E."/>
            <person name="Martinez-Romero J.C."/>
            <person name="Negrete-Yankelevich S."/>
            <person name="Martinez-Romero E."/>
        </authorList>
    </citation>
    <scope>NUCLEOTIDE SEQUENCE [LARGE SCALE GENOMIC DNA]</scope>
    <source>
        <strain evidence="2 3">CCGE525</strain>
    </source>
</reference>
<dbReference type="EMBL" id="CP032694">
    <property type="protein sequence ID" value="AYG58222.1"/>
    <property type="molecule type" value="Genomic_DNA"/>
</dbReference>
<name>A0A387FSG9_9HYPH</name>
<dbReference type="AlphaFoldDB" id="A0A387FSG9"/>
<feature type="region of interest" description="Disordered" evidence="1">
    <location>
        <begin position="69"/>
        <end position="89"/>
    </location>
</feature>
<accession>A0A387FSG9</accession>
<sequence>MGLPPLLPSGRRWPEGSDEGGSQHGKTILRFTLMIRVAPPLGPLIRPVGHLLPDGEKGMREISAIHDATKGREAAAKEIVPSPRLRGEG</sequence>
<evidence type="ECO:0000313" key="3">
    <source>
        <dbReference type="Proteomes" id="UP000282195"/>
    </source>
</evidence>
<evidence type="ECO:0000313" key="2">
    <source>
        <dbReference type="EMBL" id="AYG58222.1"/>
    </source>
</evidence>
<organism evidence="2 3">
    <name type="scientific">Rhizobium jaguaris</name>
    <dbReference type="NCBI Taxonomy" id="1312183"/>
    <lineage>
        <taxon>Bacteria</taxon>
        <taxon>Pseudomonadati</taxon>
        <taxon>Pseudomonadota</taxon>
        <taxon>Alphaproteobacteria</taxon>
        <taxon>Hyphomicrobiales</taxon>
        <taxon>Rhizobiaceae</taxon>
        <taxon>Rhizobium/Agrobacterium group</taxon>
        <taxon>Rhizobium</taxon>
    </lineage>
</organism>
<dbReference type="OrthoDB" id="8403831at2"/>
<protein>
    <submittedName>
        <fullName evidence="2">Uncharacterized protein</fullName>
    </submittedName>
</protein>
<feature type="region of interest" description="Disordered" evidence="1">
    <location>
        <begin position="1"/>
        <end position="25"/>
    </location>
</feature>
<evidence type="ECO:0000256" key="1">
    <source>
        <dbReference type="SAM" id="MobiDB-lite"/>
    </source>
</evidence>
<dbReference type="KEGG" id="rjg:CCGE525_04895"/>
<proteinExistence type="predicted"/>
<dbReference type="Proteomes" id="UP000282195">
    <property type="component" value="Chromosome"/>
</dbReference>